<dbReference type="Proteomes" id="UP001243989">
    <property type="component" value="Unassembled WGS sequence"/>
</dbReference>
<dbReference type="EMBL" id="JAHMHQ010000016">
    <property type="protein sequence ID" value="KAK1633794.1"/>
    <property type="molecule type" value="Genomic_DNA"/>
</dbReference>
<gene>
    <name evidence="2" type="ORF">BDP81DRAFT_451774</name>
    <name evidence="3" type="ORF">BDP81DRAFT_473085</name>
</gene>
<evidence type="ECO:0000256" key="1">
    <source>
        <dbReference type="SAM" id="MobiDB-lite"/>
    </source>
</evidence>
<dbReference type="GeneID" id="85477537"/>
<protein>
    <submittedName>
        <fullName evidence="2">Uncharacterized protein</fullName>
    </submittedName>
</protein>
<feature type="region of interest" description="Disordered" evidence="1">
    <location>
        <begin position="99"/>
        <end position="131"/>
    </location>
</feature>
<name>A0AAI9ZNB4_9PEZI</name>
<evidence type="ECO:0000313" key="4">
    <source>
        <dbReference type="Proteomes" id="UP001243989"/>
    </source>
</evidence>
<feature type="compositionally biased region" description="Low complexity" evidence="1">
    <location>
        <begin position="104"/>
        <end position="115"/>
    </location>
</feature>
<proteinExistence type="predicted"/>
<accession>A0AAI9ZNB4</accession>
<comment type="caution">
    <text evidence="2">The sequence shown here is derived from an EMBL/GenBank/DDBJ whole genome shotgun (WGS) entry which is preliminary data.</text>
</comment>
<dbReference type="EMBL" id="JAHMHQ010000014">
    <property type="protein sequence ID" value="KAK1634858.1"/>
    <property type="molecule type" value="Genomic_DNA"/>
</dbReference>
<evidence type="ECO:0000313" key="2">
    <source>
        <dbReference type="EMBL" id="KAK1633794.1"/>
    </source>
</evidence>
<keyword evidence="4" id="KW-1185">Reference proteome</keyword>
<evidence type="ECO:0000313" key="3">
    <source>
        <dbReference type="EMBL" id="KAK1634858.1"/>
    </source>
</evidence>
<dbReference type="RefSeq" id="XP_060442401.1">
    <property type="nucleotide sequence ID" value="XM_060592675.1"/>
</dbReference>
<dbReference type="AlphaFoldDB" id="A0AAI9ZNB4"/>
<reference evidence="2" key="1">
    <citation type="submission" date="2021-06" db="EMBL/GenBank/DDBJ databases">
        <title>Comparative genomics, transcriptomics and evolutionary studies reveal genomic signatures of adaptation to plant cell wall in hemibiotrophic fungi.</title>
        <authorList>
            <consortium name="DOE Joint Genome Institute"/>
            <person name="Baroncelli R."/>
            <person name="Diaz J.F."/>
            <person name="Benocci T."/>
            <person name="Peng M."/>
            <person name="Battaglia E."/>
            <person name="Haridas S."/>
            <person name="Andreopoulos W."/>
            <person name="Labutti K."/>
            <person name="Pangilinan J."/>
            <person name="Floch G.L."/>
            <person name="Makela M.R."/>
            <person name="Henrissat B."/>
            <person name="Grigoriev I.V."/>
            <person name="Crouch J.A."/>
            <person name="De Vries R.P."/>
            <person name="Sukno S.A."/>
            <person name="Thon M.R."/>
        </authorList>
    </citation>
    <scope>NUCLEOTIDE SEQUENCE</scope>
    <source>
        <strain evidence="2">CBS 102054</strain>
    </source>
</reference>
<organism evidence="2 4">
    <name type="scientific">Colletotrichum phormii</name>
    <dbReference type="NCBI Taxonomy" id="359342"/>
    <lineage>
        <taxon>Eukaryota</taxon>
        <taxon>Fungi</taxon>
        <taxon>Dikarya</taxon>
        <taxon>Ascomycota</taxon>
        <taxon>Pezizomycotina</taxon>
        <taxon>Sordariomycetes</taxon>
        <taxon>Hypocreomycetidae</taxon>
        <taxon>Glomerellales</taxon>
        <taxon>Glomerellaceae</taxon>
        <taxon>Colletotrichum</taxon>
        <taxon>Colletotrichum acutatum species complex</taxon>
    </lineage>
</organism>
<sequence length="330" mass="38238">MTDIFTSTFGQAKLTGRDSWIKWFQAFRLMSEGLEVWKYVDPDAPDSDALLTPLTAFTSPSDFELLLSTRNEEEQRAYEARREAFENDQKDWEIHRQQLPAPTPSMTPSTSSSTSNPQDPAGTPFTIPAMPPTSRNQIYPHTAPVKRIHTLENIQKEWELSAKYHQIMAPERNSVNTHIKLLAQWLGKSVNATLYEHAFQKATENGVKFSVQRIVRRLKQELAPSEAMVRSAVRQEYRQVLSKARTGVNPQRWYEEWQSAYLRAKTYDIPEIDGEIAIIDFLDAVKSRLNPTWGQRTYETFRESMAFETHTRTLEEIASRRGLLHFRWTL</sequence>